<organism evidence="3 4">
    <name type="scientific">Actinacidiphila guanduensis</name>
    <dbReference type="NCBI Taxonomy" id="310781"/>
    <lineage>
        <taxon>Bacteria</taxon>
        <taxon>Bacillati</taxon>
        <taxon>Actinomycetota</taxon>
        <taxon>Actinomycetes</taxon>
        <taxon>Kitasatosporales</taxon>
        <taxon>Streptomycetaceae</taxon>
        <taxon>Actinacidiphila</taxon>
    </lineage>
</organism>
<dbReference type="SFLD" id="SFLDG01020">
    <property type="entry name" value="Terpene_Cyclase_Like_2"/>
    <property type="match status" value="1"/>
</dbReference>
<evidence type="ECO:0000256" key="2">
    <source>
        <dbReference type="RuleBase" id="RU366034"/>
    </source>
</evidence>
<keyword evidence="2" id="KW-0460">Magnesium</keyword>
<dbReference type="Pfam" id="PF19086">
    <property type="entry name" value="Terpene_syn_C_2"/>
    <property type="match status" value="1"/>
</dbReference>
<name>A0A1G9W4X0_9ACTN</name>
<protein>
    <recommendedName>
        <fullName evidence="2">Terpene synthase</fullName>
        <ecNumber evidence="2">4.2.3.-</ecNumber>
    </recommendedName>
</protein>
<accession>A0A1G9W4X0</accession>
<dbReference type="InterPro" id="IPR008949">
    <property type="entry name" value="Isoprenoid_synthase_dom_sf"/>
</dbReference>
<dbReference type="Gene3D" id="1.10.600.10">
    <property type="entry name" value="Farnesyl Diphosphate Synthase"/>
    <property type="match status" value="1"/>
</dbReference>
<gene>
    <name evidence="3" type="ORF">SAMN05216259_101514</name>
</gene>
<dbReference type="EMBL" id="FNIE01000001">
    <property type="protein sequence ID" value="SDM79584.1"/>
    <property type="molecule type" value="Genomic_DNA"/>
</dbReference>
<dbReference type="SUPFAM" id="SSF48576">
    <property type="entry name" value="Terpenoid synthases"/>
    <property type="match status" value="1"/>
</dbReference>
<dbReference type="STRING" id="310781.SAMN05216259_101514"/>
<reference evidence="3 4" key="1">
    <citation type="submission" date="2016-10" db="EMBL/GenBank/DDBJ databases">
        <authorList>
            <person name="de Groot N.N."/>
        </authorList>
    </citation>
    <scope>NUCLEOTIDE SEQUENCE [LARGE SCALE GENOMIC DNA]</scope>
    <source>
        <strain evidence="3 4">CGMCC 4.2022</strain>
    </source>
</reference>
<proteinExistence type="inferred from homology"/>
<evidence type="ECO:0000313" key="3">
    <source>
        <dbReference type="EMBL" id="SDM79584.1"/>
    </source>
</evidence>
<dbReference type="GO" id="GO:0046872">
    <property type="term" value="F:metal ion binding"/>
    <property type="evidence" value="ECO:0007669"/>
    <property type="project" value="UniProtKB-KW"/>
</dbReference>
<evidence type="ECO:0000313" key="4">
    <source>
        <dbReference type="Proteomes" id="UP000199341"/>
    </source>
</evidence>
<dbReference type="Proteomes" id="UP000199341">
    <property type="component" value="Unassembled WGS sequence"/>
</dbReference>
<dbReference type="AlphaFoldDB" id="A0A1G9W4X0"/>
<dbReference type="SFLD" id="SFLDS00005">
    <property type="entry name" value="Isoprenoid_Synthase_Type_I"/>
    <property type="match status" value="1"/>
</dbReference>
<sequence length="328" mass="36567">MTRPYGEPPELFCPILPRINPAAARADAYVTQWMKDNGLFLHPEQLPRYGASRFGTFAARVCPDVPLDELLLFTRWLAFGFFYDDAFFDEGDSRSRPGAAADAVLAIVSVFAPERLTEGLPRWEDTKGSHRLDVARTLLAETRAMAHPEPYDRFCAQMTLWFYSYLYEPAAQAGPAGPDVAAYAVNRLYNIAAAPYVTLAEIVTGCPVSADELAAPDLRRLRALAAYEMAWCNDIHSAAREAEVDGRVANLPSLLRNRGLGPREALLRAVDVHDAAMHAFLRTETAVRPTAPPAVHTYMDLLRTWMRGHYDWCRTTLRYEVADAATAD</sequence>
<evidence type="ECO:0000256" key="1">
    <source>
        <dbReference type="ARBA" id="ARBA00023239"/>
    </source>
</evidence>
<dbReference type="PANTHER" id="PTHR35201:SF4">
    <property type="entry name" value="BETA-PINACENE SYNTHASE-RELATED"/>
    <property type="match status" value="1"/>
</dbReference>
<comment type="similarity">
    <text evidence="2">Belongs to the terpene synthase family.</text>
</comment>
<keyword evidence="1 2" id="KW-0456">Lyase</keyword>
<dbReference type="InterPro" id="IPR034686">
    <property type="entry name" value="Terpene_cyclase-like_2"/>
</dbReference>
<comment type="cofactor">
    <cofactor evidence="2">
        <name>Mg(2+)</name>
        <dbReference type="ChEBI" id="CHEBI:18420"/>
    </cofactor>
</comment>
<dbReference type="RefSeq" id="WP_093782555.1">
    <property type="nucleotide sequence ID" value="NZ_FNIE01000001.1"/>
</dbReference>
<keyword evidence="4" id="KW-1185">Reference proteome</keyword>
<keyword evidence="2" id="KW-0479">Metal-binding</keyword>
<dbReference type="OrthoDB" id="3676909at2"/>
<dbReference type="GO" id="GO:0010333">
    <property type="term" value="F:terpene synthase activity"/>
    <property type="evidence" value="ECO:0007669"/>
    <property type="project" value="InterPro"/>
</dbReference>
<dbReference type="EC" id="4.2.3.-" evidence="2"/>
<dbReference type="PANTHER" id="PTHR35201">
    <property type="entry name" value="TERPENE SYNTHASE"/>
    <property type="match status" value="1"/>
</dbReference>